<dbReference type="AlphaFoldDB" id="A0AAD3D3S8"/>
<protein>
    <submittedName>
        <fullName evidence="1">Uncharacterized protein</fullName>
    </submittedName>
</protein>
<proteinExistence type="predicted"/>
<keyword evidence="2" id="KW-1185">Reference proteome</keyword>
<dbReference type="EMBL" id="BLLK01000057">
    <property type="protein sequence ID" value="GFH57204.1"/>
    <property type="molecule type" value="Genomic_DNA"/>
</dbReference>
<comment type="caution">
    <text evidence="1">The sequence shown here is derived from an EMBL/GenBank/DDBJ whole genome shotgun (WGS) entry which is preliminary data.</text>
</comment>
<evidence type="ECO:0000313" key="1">
    <source>
        <dbReference type="EMBL" id="GFH57204.1"/>
    </source>
</evidence>
<dbReference type="Proteomes" id="UP001054902">
    <property type="component" value="Unassembled WGS sequence"/>
</dbReference>
<name>A0AAD3D3S8_9STRA</name>
<accession>A0AAD3D3S8</accession>
<sequence>MNLILGLPQHTQLGMGVFQDTALLEASPFETGKFGGDAEAGDAMLYDSDDEEEFVQWIRSINNEEAYTLHRASASYNPLAEVIHDLVKRHGIKAMGVQNAIGITPAEYLEENPFADILEKDIINRYILDMIGEVFSKIGRQ</sequence>
<gene>
    <name evidence="1" type="ORF">CTEN210_13680</name>
</gene>
<reference evidence="1 2" key="1">
    <citation type="journal article" date="2021" name="Sci. Rep.">
        <title>The genome of the diatom Chaetoceros tenuissimus carries an ancient integrated fragment of an extant virus.</title>
        <authorList>
            <person name="Hongo Y."/>
            <person name="Kimura K."/>
            <person name="Takaki Y."/>
            <person name="Yoshida Y."/>
            <person name="Baba S."/>
            <person name="Kobayashi G."/>
            <person name="Nagasaki K."/>
            <person name="Hano T."/>
            <person name="Tomaru Y."/>
        </authorList>
    </citation>
    <scope>NUCLEOTIDE SEQUENCE [LARGE SCALE GENOMIC DNA]</scope>
    <source>
        <strain evidence="1 2">NIES-3715</strain>
    </source>
</reference>
<evidence type="ECO:0000313" key="2">
    <source>
        <dbReference type="Proteomes" id="UP001054902"/>
    </source>
</evidence>
<organism evidence="1 2">
    <name type="scientific">Chaetoceros tenuissimus</name>
    <dbReference type="NCBI Taxonomy" id="426638"/>
    <lineage>
        <taxon>Eukaryota</taxon>
        <taxon>Sar</taxon>
        <taxon>Stramenopiles</taxon>
        <taxon>Ochrophyta</taxon>
        <taxon>Bacillariophyta</taxon>
        <taxon>Coscinodiscophyceae</taxon>
        <taxon>Chaetocerotophycidae</taxon>
        <taxon>Chaetocerotales</taxon>
        <taxon>Chaetocerotaceae</taxon>
        <taxon>Chaetoceros</taxon>
    </lineage>
</organism>